<dbReference type="EMBL" id="JACHEO010000016">
    <property type="protein sequence ID" value="MBB5348866.1"/>
    <property type="molecule type" value="Genomic_DNA"/>
</dbReference>
<accession>A0A840UVK2</accession>
<sequence length="32" mass="3658">MFWIVEMGLNLPAVDTTIRIVVPQTRIVNDES</sequence>
<comment type="caution">
    <text evidence="1">The sequence shown here is derived from an EMBL/GenBank/DDBJ whole genome shotgun (WGS) entry which is preliminary data.</text>
</comment>
<organism evidence="1 2">
    <name type="scientific">Desulfoprunum benzoelyticum</name>
    <dbReference type="NCBI Taxonomy" id="1506996"/>
    <lineage>
        <taxon>Bacteria</taxon>
        <taxon>Pseudomonadati</taxon>
        <taxon>Thermodesulfobacteriota</taxon>
        <taxon>Desulfobulbia</taxon>
        <taxon>Desulfobulbales</taxon>
        <taxon>Desulfobulbaceae</taxon>
        <taxon>Desulfoprunum</taxon>
    </lineage>
</organism>
<evidence type="ECO:0000313" key="1">
    <source>
        <dbReference type="EMBL" id="MBB5348866.1"/>
    </source>
</evidence>
<dbReference type="AlphaFoldDB" id="A0A840UVK2"/>
<name>A0A840UVK2_9BACT</name>
<protein>
    <submittedName>
        <fullName evidence="1">Uncharacterized protein</fullName>
    </submittedName>
</protein>
<evidence type="ECO:0000313" key="2">
    <source>
        <dbReference type="Proteomes" id="UP000539642"/>
    </source>
</evidence>
<proteinExistence type="predicted"/>
<gene>
    <name evidence="1" type="ORF">HNQ81_002607</name>
</gene>
<keyword evidence="2" id="KW-1185">Reference proteome</keyword>
<reference evidence="1 2" key="1">
    <citation type="submission" date="2020-08" db="EMBL/GenBank/DDBJ databases">
        <title>Genomic Encyclopedia of Type Strains, Phase IV (KMG-IV): sequencing the most valuable type-strain genomes for metagenomic binning, comparative biology and taxonomic classification.</title>
        <authorList>
            <person name="Goeker M."/>
        </authorList>
    </citation>
    <scope>NUCLEOTIDE SEQUENCE [LARGE SCALE GENOMIC DNA]</scope>
    <source>
        <strain evidence="1 2">DSM 28570</strain>
    </source>
</reference>
<dbReference type="Proteomes" id="UP000539642">
    <property type="component" value="Unassembled WGS sequence"/>
</dbReference>